<keyword evidence="12" id="KW-1185">Reference proteome</keyword>
<feature type="compositionally biased region" description="Polar residues" evidence="9">
    <location>
        <begin position="183"/>
        <end position="203"/>
    </location>
</feature>
<evidence type="ECO:0000256" key="2">
    <source>
        <dbReference type="ARBA" id="ARBA00004906"/>
    </source>
</evidence>
<dbReference type="PANTHER" id="PTHR14471:SF5">
    <property type="entry name" value="E3 UBIQUITIN-PROTEIN LIGASE MARCHF10-RELATED"/>
    <property type="match status" value="1"/>
</dbReference>
<reference evidence="11 12" key="1">
    <citation type="journal article" date="2011" name="Proc. Natl. Acad. Sci. U.S.A.">
        <title>Genetic diversity and population structure of the endangered marsupial Sarcophilus harrisii (Tasmanian devil).</title>
        <authorList>
            <person name="Miller W."/>
            <person name="Hayes V.M."/>
            <person name="Ratan A."/>
            <person name="Petersen D.C."/>
            <person name="Wittekindt N.E."/>
            <person name="Miller J."/>
            <person name="Walenz B."/>
            <person name="Knight J."/>
            <person name="Qi J."/>
            <person name="Zhao F."/>
            <person name="Wang Q."/>
            <person name="Bedoya-Reina O.C."/>
            <person name="Katiyar N."/>
            <person name="Tomsho L.P."/>
            <person name="Kasson L.M."/>
            <person name="Hardie R.A."/>
            <person name="Woodbridge P."/>
            <person name="Tindall E.A."/>
            <person name="Bertelsen M.F."/>
            <person name="Dixon D."/>
            <person name="Pyecroft S."/>
            <person name="Helgen K.M."/>
            <person name="Lesk A.M."/>
            <person name="Pringle T.H."/>
            <person name="Patterson N."/>
            <person name="Zhang Y."/>
            <person name="Kreiss A."/>
            <person name="Woods G.M."/>
            <person name="Jones M.E."/>
            <person name="Schuster S.C."/>
        </authorList>
    </citation>
    <scope>NUCLEOTIDE SEQUENCE [LARGE SCALE GENOMIC DNA]</scope>
</reference>
<feature type="domain" description="RING-CH-type" evidence="10">
    <location>
        <begin position="600"/>
        <end position="670"/>
    </location>
</feature>
<dbReference type="InterPro" id="IPR052297">
    <property type="entry name" value="RING-CH-type_E3_ubiq-ligase"/>
</dbReference>
<feature type="region of interest" description="Disordered" evidence="9">
    <location>
        <begin position="1"/>
        <end position="20"/>
    </location>
</feature>
<feature type="region of interest" description="Disordered" evidence="9">
    <location>
        <begin position="727"/>
        <end position="759"/>
    </location>
</feature>
<dbReference type="AlphaFoldDB" id="A0A7N4PS91"/>
<evidence type="ECO:0000256" key="8">
    <source>
        <dbReference type="ARBA" id="ARBA00022833"/>
    </source>
</evidence>
<dbReference type="PROSITE" id="PS51292">
    <property type="entry name" value="ZF_RING_CH"/>
    <property type="match status" value="1"/>
</dbReference>
<sequence>MMHEARDRQKFVSDAQYLRDMQHKVDSEYQACLRRQEKKRDQFCRQESSFERPRPSSLSCSRQNSVEEDLGPDQRLTSKASVTKSESKLPAIDQTSVKQKQKVTTSSKKPEKNVGGTNKPSPHPVGQQDVWSNDTKMKRQNRERRNLVPSSQLNADQKPPEKVSKDWTALSPAQPSLPLSPSFQGANGSQALGESSVPSLMSTSTVQPRRASVRFRDEDFYSFLELNTVNTLGGNEDTEDITHLEEEFLLAGIQPPGSPFNNNIGFSRISVTQVENHNSEEELENSRPSSLKRNESGHRLLRKSNLMDSALEQSLLGQRLPRDHKISDGDSTKENDCVDDEAEKTSFNTWGVKNENRQDNCLNLETLPNEYSFVETRSGNHTFNRDRQSYGNNPWNSFDCFPSTRSAAHRSLLNSSYNTPRSLLHSAQRAEVQANLSLTPVALQSSDAEGNSRFYVRRPLSPIRSRNPSAGSENQDASLPIANASEFYVKEIEEKNLTSQSPETILNTEDVLQNSQDGSSSVDPPSSPPLRMNFRGHLHMSEPIEEEIPFTFFAVSDLPNQIETESRMADSNSINVKEINQTKADPDKLKKLQESLLEEDSEEEGDLCRICQIAGGSPTNPLLEPCSCVGSLQFVHQECLKKWLKVKITSGAELGAVKTCEMCKQGLIVDLDDFNVNDYYRKHQQSRAQNELMNSGLYLVLLLHLYEQRFAELMRLNYNRVARERLSRNYPQPRPEESENSDSGDGNENSVFQSNSRFI</sequence>
<feature type="compositionally biased region" description="Polar residues" evidence="9">
    <location>
        <begin position="75"/>
        <end position="84"/>
    </location>
</feature>
<evidence type="ECO:0000313" key="11">
    <source>
        <dbReference type="Ensembl" id="ENSSHAP00000042849.1"/>
    </source>
</evidence>
<evidence type="ECO:0000256" key="4">
    <source>
        <dbReference type="ARBA" id="ARBA00022679"/>
    </source>
</evidence>
<evidence type="ECO:0000256" key="5">
    <source>
        <dbReference type="ARBA" id="ARBA00022723"/>
    </source>
</evidence>
<dbReference type="Proteomes" id="UP000007648">
    <property type="component" value="Unassembled WGS sequence"/>
</dbReference>
<feature type="compositionally biased region" description="Polar residues" evidence="9">
    <location>
        <begin position="741"/>
        <end position="759"/>
    </location>
</feature>
<evidence type="ECO:0000256" key="6">
    <source>
        <dbReference type="ARBA" id="ARBA00022771"/>
    </source>
</evidence>
<feature type="compositionally biased region" description="Polar residues" evidence="9">
    <location>
        <begin position="464"/>
        <end position="477"/>
    </location>
</feature>
<gene>
    <name evidence="11" type="primary">MARCHF10</name>
</gene>
<organism evidence="11 12">
    <name type="scientific">Sarcophilus harrisii</name>
    <name type="common">Tasmanian devil</name>
    <name type="synonym">Sarcophilus laniarius</name>
    <dbReference type="NCBI Taxonomy" id="9305"/>
    <lineage>
        <taxon>Eukaryota</taxon>
        <taxon>Metazoa</taxon>
        <taxon>Chordata</taxon>
        <taxon>Craniata</taxon>
        <taxon>Vertebrata</taxon>
        <taxon>Euteleostomi</taxon>
        <taxon>Mammalia</taxon>
        <taxon>Metatheria</taxon>
        <taxon>Dasyuromorphia</taxon>
        <taxon>Dasyuridae</taxon>
        <taxon>Sarcophilus</taxon>
    </lineage>
</organism>
<protein>
    <recommendedName>
        <fullName evidence="3">RING-type E3 ubiquitin transferase</fullName>
        <ecNumber evidence="3">2.3.2.27</ecNumber>
    </recommendedName>
</protein>
<evidence type="ECO:0000259" key="10">
    <source>
        <dbReference type="PROSITE" id="PS51292"/>
    </source>
</evidence>
<feature type="compositionally biased region" description="Basic and acidic residues" evidence="9">
    <location>
        <begin position="37"/>
        <end position="54"/>
    </location>
</feature>
<keyword evidence="5" id="KW-0479">Metal-binding</keyword>
<reference evidence="11" key="2">
    <citation type="submission" date="2025-08" db="UniProtKB">
        <authorList>
            <consortium name="Ensembl"/>
        </authorList>
    </citation>
    <scope>IDENTIFICATION</scope>
</reference>
<evidence type="ECO:0000256" key="3">
    <source>
        <dbReference type="ARBA" id="ARBA00012483"/>
    </source>
</evidence>
<keyword evidence="8" id="KW-0862">Zinc</keyword>
<evidence type="ECO:0000256" key="9">
    <source>
        <dbReference type="SAM" id="MobiDB-lite"/>
    </source>
</evidence>
<keyword evidence="6" id="KW-0863">Zinc-finger</keyword>
<dbReference type="InterPro" id="IPR013083">
    <property type="entry name" value="Znf_RING/FYVE/PHD"/>
</dbReference>
<evidence type="ECO:0000313" key="12">
    <source>
        <dbReference type="Proteomes" id="UP000007648"/>
    </source>
</evidence>
<feature type="compositionally biased region" description="Low complexity" evidence="9">
    <location>
        <begin position="169"/>
        <end position="182"/>
    </location>
</feature>
<dbReference type="PANTHER" id="PTHR14471">
    <property type="entry name" value="MARCH7/10 E3 UBIQUITIN PROTEIN LIGASE FAMILY MEMBER"/>
    <property type="match status" value="1"/>
</dbReference>
<feature type="region of interest" description="Disordered" evidence="9">
    <location>
        <begin position="37"/>
        <end position="203"/>
    </location>
</feature>
<dbReference type="SMART" id="SM00744">
    <property type="entry name" value="RINGv"/>
    <property type="match status" value="1"/>
</dbReference>
<comment type="pathway">
    <text evidence="2">Protein modification; protein ubiquitination.</text>
</comment>
<dbReference type="GeneTree" id="ENSGT00530000063836"/>
<proteinExistence type="predicted"/>
<keyword evidence="7" id="KW-0833">Ubl conjugation pathway</keyword>
<dbReference type="Ensembl" id="ENSSHAT00000048395.1">
    <property type="protein sequence ID" value="ENSSHAP00000042849.1"/>
    <property type="gene ID" value="ENSSHAG00000006722.2"/>
</dbReference>
<reference evidence="11" key="3">
    <citation type="submission" date="2025-09" db="UniProtKB">
        <authorList>
            <consortium name="Ensembl"/>
        </authorList>
    </citation>
    <scope>IDENTIFICATION</scope>
</reference>
<comment type="catalytic activity">
    <reaction evidence="1">
        <text>S-ubiquitinyl-[E2 ubiquitin-conjugating enzyme]-L-cysteine + [acceptor protein]-L-lysine = [E2 ubiquitin-conjugating enzyme]-L-cysteine + N(6)-ubiquitinyl-[acceptor protein]-L-lysine.</text>
        <dbReference type="EC" id="2.3.2.27"/>
    </reaction>
</comment>
<dbReference type="GO" id="GO:0008270">
    <property type="term" value="F:zinc ion binding"/>
    <property type="evidence" value="ECO:0007669"/>
    <property type="project" value="UniProtKB-KW"/>
</dbReference>
<evidence type="ECO:0000256" key="7">
    <source>
        <dbReference type="ARBA" id="ARBA00022786"/>
    </source>
</evidence>
<feature type="compositionally biased region" description="Basic and acidic residues" evidence="9">
    <location>
        <begin position="1"/>
        <end position="11"/>
    </location>
</feature>
<dbReference type="Pfam" id="PF12906">
    <property type="entry name" value="RINGv"/>
    <property type="match status" value="1"/>
</dbReference>
<dbReference type="SUPFAM" id="SSF57850">
    <property type="entry name" value="RING/U-box"/>
    <property type="match status" value="1"/>
</dbReference>
<feature type="compositionally biased region" description="Basic and acidic residues" evidence="9">
    <location>
        <begin position="320"/>
        <end position="336"/>
    </location>
</feature>
<dbReference type="InterPro" id="IPR011016">
    <property type="entry name" value="Znf_RING-CH"/>
</dbReference>
<evidence type="ECO:0000256" key="1">
    <source>
        <dbReference type="ARBA" id="ARBA00000900"/>
    </source>
</evidence>
<name>A0A7N4PS91_SARHA</name>
<feature type="region of interest" description="Disordered" evidence="9">
    <location>
        <begin position="459"/>
        <end position="478"/>
    </location>
</feature>
<accession>A0A7N4PS91</accession>
<dbReference type="Gene3D" id="3.30.40.10">
    <property type="entry name" value="Zinc/RING finger domain, C3HC4 (zinc finger)"/>
    <property type="match status" value="1"/>
</dbReference>
<keyword evidence="4" id="KW-0808">Transferase</keyword>
<feature type="region of interest" description="Disordered" evidence="9">
    <location>
        <begin position="315"/>
        <end position="340"/>
    </location>
</feature>
<dbReference type="GO" id="GO:0061630">
    <property type="term" value="F:ubiquitin protein ligase activity"/>
    <property type="evidence" value="ECO:0007669"/>
    <property type="project" value="UniProtKB-EC"/>
</dbReference>
<feature type="compositionally biased region" description="Low complexity" evidence="9">
    <location>
        <begin position="94"/>
        <end position="107"/>
    </location>
</feature>
<dbReference type="EC" id="2.3.2.27" evidence="3"/>